<feature type="region of interest" description="Disordered" evidence="1">
    <location>
        <begin position="90"/>
        <end position="133"/>
    </location>
</feature>
<dbReference type="Proteomes" id="UP000308768">
    <property type="component" value="Unassembled WGS sequence"/>
</dbReference>
<keyword evidence="3" id="KW-1185">Reference proteome</keyword>
<name>A0A4U0XMM0_9PEZI</name>
<protein>
    <submittedName>
        <fullName evidence="2">Uncharacterized protein</fullName>
    </submittedName>
</protein>
<organism evidence="2 3">
    <name type="scientific">Cryomyces minteri</name>
    <dbReference type="NCBI Taxonomy" id="331657"/>
    <lineage>
        <taxon>Eukaryota</taxon>
        <taxon>Fungi</taxon>
        <taxon>Dikarya</taxon>
        <taxon>Ascomycota</taxon>
        <taxon>Pezizomycotina</taxon>
        <taxon>Dothideomycetes</taxon>
        <taxon>Dothideomycetes incertae sedis</taxon>
        <taxon>Cryomyces</taxon>
    </lineage>
</organism>
<feature type="region of interest" description="Disordered" evidence="1">
    <location>
        <begin position="295"/>
        <end position="384"/>
    </location>
</feature>
<reference evidence="2 3" key="1">
    <citation type="submission" date="2017-03" db="EMBL/GenBank/DDBJ databases">
        <title>Genomes of endolithic fungi from Antarctica.</title>
        <authorList>
            <person name="Coleine C."/>
            <person name="Masonjones S."/>
            <person name="Stajich J.E."/>
        </authorList>
    </citation>
    <scope>NUCLEOTIDE SEQUENCE [LARGE SCALE GENOMIC DNA]</scope>
    <source>
        <strain evidence="2 3">CCFEE 5187</strain>
    </source>
</reference>
<feature type="compositionally biased region" description="Basic and acidic residues" evidence="1">
    <location>
        <begin position="221"/>
        <end position="230"/>
    </location>
</feature>
<feature type="compositionally biased region" description="Polar residues" evidence="1">
    <location>
        <begin position="43"/>
        <end position="53"/>
    </location>
</feature>
<evidence type="ECO:0000313" key="3">
    <source>
        <dbReference type="Proteomes" id="UP000308768"/>
    </source>
</evidence>
<sequence>MAVKTILFSAKVRAFVRRMSSGESKHKGKNGKAIEQVPGTVPKSDQSGSISSHQCHVTIEKLARRSSIETLKRVTGRSIDELDFCTDAGPSSQFAKERQPEAHAGSSGINSRVAHDTTNAPDCDNGTGRGRLPLGISTAATRERNSSDVSPSDLAPAINSMFYATLPQVASSTTDGGALCLDLEQGFIDRDTKLSLTRTLSSSAEMQRFMESAGRAGAGSYKDERRDTKLSRGSAKHLQNESDALPSPAASWFLIDPLHAAAPFMTENSPPSGDEPVVRHKLSLVLAAEYRAELPTSPFDSPPSANHEEHQHGRSVGNVHVESRKVSRVVSTSPSPAQQDSDSEFYDAQDQWTRDNDLNGDALEEEEAGTEYIREPEAFRHNMV</sequence>
<feature type="compositionally biased region" description="Polar residues" evidence="1">
    <location>
        <begin position="329"/>
        <end position="340"/>
    </location>
</feature>
<feature type="region of interest" description="Disordered" evidence="1">
    <location>
        <begin position="20"/>
        <end position="53"/>
    </location>
</feature>
<accession>A0A4U0XMM0</accession>
<proteinExistence type="predicted"/>
<dbReference type="AlphaFoldDB" id="A0A4U0XMM0"/>
<evidence type="ECO:0000256" key="1">
    <source>
        <dbReference type="SAM" id="MobiDB-lite"/>
    </source>
</evidence>
<evidence type="ECO:0000313" key="2">
    <source>
        <dbReference type="EMBL" id="TKA76818.1"/>
    </source>
</evidence>
<feature type="region of interest" description="Disordered" evidence="1">
    <location>
        <begin position="213"/>
        <end position="243"/>
    </location>
</feature>
<comment type="caution">
    <text evidence="2">The sequence shown here is derived from an EMBL/GenBank/DDBJ whole genome shotgun (WGS) entry which is preliminary data.</text>
</comment>
<gene>
    <name evidence="2" type="ORF">B0A49_03699</name>
</gene>
<dbReference type="EMBL" id="NAJN01000218">
    <property type="protein sequence ID" value="TKA76818.1"/>
    <property type="molecule type" value="Genomic_DNA"/>
</dbReference>
<feature type="compositionally biased region" description="Basic and acidic residues" evidence="1">
    <location>
        <begin position="372"/>
        <end position="384"/>
    </location>
</feature>